<name>X1EI57_9ZZZZ</name>
<dbReference type="EMBL" id="BARU01010352">
    <property type="protein sequence ID" value="GAH32302.1"/>
    <property type="molecule type" value="Genomic_DNA"/>
</dbReference>
<sequence>MLIYKNRRGVAVAAQATSETAIAIKNEALSDLTEALKSNIRYAENTVDYDDDKLKLIGWAGKKTTTVLTPPGQARLLEAPKQGKGWLFLDWKAPVDGGKPAAY</sequence>
<feature type="non-terminal residue" evidence="1">
    <location>
        <position position="103"/>
    </location>
</feature>
<reference evidence="1" key="1">
    <citation type="journal article" date="2014" name="Front. Microbiol.">
        <title>High frequency of phylogenetically diverse reductive dehalogenase-homologous genes in deep subseafloor sedimentary metagenomes.</title>
        <authorList>
            <person name="Kawai M."/>
            <person name="Futagami T."/>
            <person name="Toyoda A."/>
            <person name="Takaki Y."/>
            <person name="Nishi S."/>
            <person name="Hori S."/>
            <person name="Arai W."/>
            <person name="Tsubouchi T."/>
            <person name="Morono Y."/>
            <person name="Uchiyama I."/>
            <person name="Ito T."/>
            <person name="Fujiyama A."/>
            <person name="Inagaki F."/>
            <person name="Takami H."/>
        </authorList>
    </citation>
    <scope>NUCLEOTIDE SEQUENCE</scope>
    <source>
        <strain evidence="1">Expedition CK06-06</strain>
    </source>
</reference>
<proteinExistence type="predicted"/>
<dbReference type="AlphaFoldDB" id="X1EI57"/>
<accession>X1EI57</accession>
<organism evidence="1">
    <name type="scientific">marine sediment metagenome</name>
    <dbReference type="NCBI Taxonomy" id="412755"/>
    <lineage>
        <taxon>unclassified sequences</taxon>
        <taxon>metagenomes</taxon>
        <taxon>ecological metagenomes</taxon>
    </lineage>
</organism>
<comment type="caution">
    <text evidence="1">The sequence shown here is derived from an EMBL/GenBank/DDBJ whole genome shotgun (WGS) entry which is preliminary data.</text>
</comment>
<protein>
    <submittedName>
        <fullName evidence="1">Uncharacterized protein</fullName>
    </submittedName>
</protein>
<gene>
    <name evidence="1" type="ORF">S03H2_19763</name>
</gene>
<evidence type="ECO:0000313" key="1">
    <source>
        <dbReference type="EMBL" id="GAH32302.1"/>
    </source>
</evidence>